<dbReference type="OrthoDB" id="2397870at2759"/>
<evidence type="ECO:0008006" key="3">
    <source>
        <dbReference type="Google" id="ProtNLM"/>
    </source>
</evidence>
<sequence length="477" mass="55861">MSLLLNEAMLNNNEPGRLLPIDINAIFDIDEESDMDISDNEIDDALDRIMDATDGVGEMWEMQDDDDILQDSHNTEKSKTFHLSADSYEEWIKNLEKAGLSYIRHEHKAKESGSRKKYSYIKVMLPVDSTTVILQHYYKHNNHQSGHLSDLCTLPLSDNIRHFIRQRALEGLDTHSIQQLLWHRGIELQDHVQLLEQGTESQNIQSLRDGLVTRDDIYTIVHITLKSCAYLDNDELRSLIKWQEKLSCVGGYCLFNNSGDENKGFMFAFQTEKQKELIKFARVVCLDTTGSGYPVAFLISKFKRLVTLKAWLDFLKEKNSEWNPDIFMVDDAGKEIKAVEECFPNANEDLWQLMKTKGWDDSEALRQITEAINKWRRMGVEASTKFADYFERWWKSKYDKWMVCLRGVARDMMDTNNLIEAFHRKLKYVYMRGRPKRRLDSEVYLLVEIVLQDLNFSVFLDDLNIGRMNPRRQQQRI</sequence>
<dbReference type="AlphaFoldDB" id="A0A8H4A7J3"/>
<dbReference type="Proteomes" id="UP000439903">
    <property type="component" value="Unassembled WGS sequence"/>
</dbReference>
<organism evidence="1 2">
    <name type="scientific">Gigaspora margarita</name>
    <dbReference type="NCBI Taxonomy" id="4874"/>
    <lineage>
        <taxon>Eukaryota</taxon>
        <taxon>Fungi</taxon>
        <taxon>Fungi incertae sedis</taxon>
        <taxon>Mucoromycota</taxon>
        <taxon>Glomeromycotina</taxon>
        <taxon>Glomeromycetes</taxon>
        <taxon>Diversisporales</taxon>
        <taxon>Gigasporaceae</taxon>
        <taxon>Gigaspora</taxon>
    </lineage>
</organism>
<name>A0A8H4A7J3_GIGMA</name>
<keyword evidence="2" id="KW-1185">Reference proteome</keyword>
<dbReference type="EMBL" id="WTPW01001329">
    <property type="protein sequence ID" value="KAF0442098.1"/>
    <property type="molecule type" value="Genomic_DNA"/>
</dbReference>
<evidence type="ECO:0000313" key="1">
    <source>
        <dbReference type="EMBL" id="KAF0442098.1"/>
    </source>
</evidence>
<proteinExistence type="predicted"/>
<gene>
    <name evidence="1" type="ORF">F8M41_003712</name>
</gene>
<evidence type="ECO:0000313" key="2">
    <source>
        <dbReference type="Proteomes" id="UP000439903"/>
    </source>
</evidence>
<comment type="caution">
    <text evidence="1">The sequence shown here is derived from an EMBL/GenBank/DDBJ whole genome shotgun (WGS) entry which is preliminary data.</text>
</comment>
<reference evidence="1 2" key="1">
    <citation type="journal article" date="2019" name="Environ. Microbiol.">
        <title>At the nexus of three kingdoms: the genome of the mycorrhizal fungus Gigaspora margarita provides insights into plant, endobacterial and fungal interactions.</title>
        <authorList>
            <person name="Venice F."/>
            <person name="Ghignone S."/>
            <person name="Salvioli di Fossalunga A."/>
            <person name="Amselem J."/>
            <person name="Novero M."/>
            <person name="Xianan X."/>
            <person name="Sedzielewska Toro K."/>
            <person name="Morin E."/>
            <person name="Lipzen A."/>
            <person name="Grigoriev I.V."/>
            <person name="Henrissat B."/>
            <person name="Martin F.M."/>
            <person name="Bonfante P."/>
        </authorList>
    </citation>
    <scope>NUCLEOTIDE SEQUENCE [LARGE SCALE GENOMIC DNA]</scope>
    <source>
        <strain evidence="1 2">BEG34</strain>
    </source>
</reference>
<protein>
    <recommendedName>
        <fullName evidence="3">MULE transposase domain-containing protein</fullName>
    </recommendedName>
</protein>
<accession>A0A8H4A7J3</accession>